<dbReference type="CDD" id="cd19531">
    <property type="entry name" value="LCL_NRPS-like"/>
    <property type="match status" value="1"/>
</dbReference>
<reference evidence="7 8" key="1">
    <citation type="submission" date="2019-01" db="EMBL/GenBank/DDBJ databases">
        <title>Chengkuizengella sp. nov., isolated from deep-sea sediment of East Pacific Ocean.</title>
        <authorList>
            <person name="Yang J."/>
            <person name="Lai Q."/>
            <person name="Shao Z."/>
        </authorList>
    </citation>
    <scope>NUCLEOTIDE SEQUENCE [LARGE SCALE GENOMIC DNA]</scope>
    <source>
        <strain evidence="7 8">YPA3-1-1</strain>
    </source>
</reference>
<dbReference type="Proteomes" id="UP000448943">
    <property type="component" value="Unassembled WGS sequence"/>
</dbReference>
<evidence type="ECO:0000313" key="8">
    <source>
        <dbReference type="Proteomes" id="UP000448943"/>
    </source>
</evidence>
<dbReference type="InterPro" id="IPR006162">
    <property type="entry name" value="Ppantetheine_attach_site"/>
</dbReference>
<gene>
    <name evidence="7" type="ORF">ERL59_19930</name>
</gene>
<dbReference type="EMBL" id="SIJB01000066">
    <property type="protein sequence ID" value="NBI31205.1"/>
    <property type="molecule type" value="Genomic_DNA"/>
</dbReference>
<dbReference type="InterPro" id="IPR050091">
    <property type="entry name" value="PKS_NRPS_Biosynth_Enz"/>
</dbReference>
<dbReference type="AlphaFoldDB" id="A0A6N9Q8F8"/>
<dbReference type="GO" id="GO:0004312">
    <property type="term" value="F:fatty acid synthase activity"/>
    <property type="evidence" value="ECO:0007669"/>
    <property type="project" value="TreeGrafter"/>
</dbReference>
<evidence type="ECO:0000259" key="5">
    <source>
        <dbReference type="PROSITE" id="PS50075"/>
    </source>
</evidence>
<dbReference type="InterPro" id="IPR018201">
    <property type="entry name" value="Ketoacyl_synth_AS"/>
</dbReference>
<keyword evidence="2" id="KW-0596">Phosphopantetheine</keyword>
<dbReference type="InterPro" id="IPR023213">
    <property type="entry name" value="CAT-like_dom_sf"/>
</dbReference>
<dbReference type="GO" id="GO:0006633">
    <property type="term" value="P:fatty acid biosynthetic process"/>
    <property type="evidence" value="ECO:0007669"/>
    <property type="project" value="InterPro"/>
</dbReference>
<evidence type="ECO:0000259" key="6">
    <source>
        <dbReference type="PROSITE" id="PS52004"/>
    </source>
</evidence>
<keyword evidence="8" id="KW-1185">Reference proteome</keyword>
<dbReference type="PROSITE" id="PS50075">
    <property type="entry name" value="CARRIER"/>
    <property type="match status" value="1"/>
</dbReference>
<dbReference type="Gene3D" id="3.40.47.10">
    <property type="match status" value="1"/>
</dbReference>
<dbReference type="SUPFAM" id="SSF47336">
    <property type="entry name" value="ACP-like"/>
    <property type="match status" value="1"/>
</dbReference>
<protein>
    <submittedName>
        <fullName evidence="7">Polyketide synthase</fullName>
    </submittedName>
</protein>
<evidence type="ECO:0000256" key="2">
    <source>
        <dbReference type="ARBA" id="ARBA00022450"/>
    </source>
</evidence>
<dbReference type="SMART" id="SM00823">
    <property type="entry name" value="PKS_PP"/>
    <property type="match status" value="1"/>
</dbReference>
<dbReference type="Pfam" id="PF00668">
    <property type="entry name" value="Condensation"/>
    <property type="match status" value="1"/>
</dbReference>
<dbReference type="InterPro" id="IPR009081">
    <property type="entry name" value="PP-bd_ACP"/>
</dbReference>
<evidence type="ECO:0000313" key="7">
    <source>
        <dbReference type="EMBL" id="NBI31205.1"/>
    </source>
</evidence>
<dbReference type="PANTHER" id="PTHR43775">
    <property type="entry name" value="FATTY ACID SYNTHASE"/>
    <property type="match status" value="1"/>
</dbReference>
<dbReference type="InterPro" id="IPR016039">
    <property type="entry name" value="Thiolase-like"/>
</dbReference>
<keyword evidence="4" id="KW-0808">Transferase</keyword>
<dbReference type="Gene3D" id="1.10.1240.100">
    <property type="match status" value="1"/>
</dbReference>
<comment type="cofactor">
    <cofactor evidence="1">
        <name>pantetheine 4'-phosphate</name>
        <dbReference type="ChEBI" id="CHEBI:47942"/>
    </cofactor>
</comment>
<dbReference type="InterPro" id="IPR014031">
    <property type="entry name" value="Ketoacyl_synth_C"/>
</dbReference>
<name>A0A6N9Q8F8_9BACL</name>
<dbReference type="Gene3D" id="3.30.559.30">
    <property type="entry name" value="Nonribosomal peptide synthetase, condensation domain"/>
    <property type="match status" value="1"/>
</dbReference>
<organism evidence="7 8">
    <name type="scientific">Chengkuizengella marina</name>
    <dbReference type="NCBI Taxonomy" id="2507566"/>
    <lineage>
        <taxon>Bacteria</taxon>
        <taxon>Bacillati</taxon>
        <taxon>Bacillota</taxon>
        <taxon>Bacilli</taxon>
        <taxon>Bacillales</taxon>
        <taxon>Paenibacillaceae</taxon>
        <taxon>Chengkuizengella</taxon>
    </lineage>
</organism>
<evidence type="ECO:0000256" key="1">
    <source>
        <dbReference type="ARBA" id="ARBA00001957"/>
    </source>
</evidence>
<dbReference type="SUPFAM" id="SSF53901">
    <property type="entry name" value="Thiolase-like"/>
    <property type="match status" value="1"/>
</dbReference>
<dbReference type="Gene3D" id="1.10.1200.10">
    <property type="entry name" value="ACP-like"/>
    <property type="match status" value="1"/>
</dbReference>
<dbReference type="PROSITE" id="PS00012">
    <property type="entry name" value="PHOSPHOPANTETHEINE"/>
    <property type="match status" value="1"/>
</dbReference>
<dbReference type="PROSITE" id="PS52004">
    <property type="entry name" value="KS3_2"/>
    <property type="match status" value="1"/>
</dbReference>
<evidence type="ECO:0000256" key="3">
    <source>
        <dbReference type="ARBA" id="ARBA00022553"/>
    </source>
</evidence>
<dbReference type="CDD" id="cd00833">
    <property type="entry name" value="PKS"/>
    <property type="match status" value="1"/>
</dbReference>
<dbReference type="InterPro" id="IPR036736">
    <property type="entry name" value="ACP-like_sf"/>
</dbReference>
<dbReference type="InterPro" id="IPR014030">
    <property type="entry name" value="Ketoacyl_synth_N"/>
</dbReference>
<comment type="caution">
    <text evidence="7">The sequence shown here is derived from an EMBL/GenBank/DDBJ whole genome shotgun (WGS) entry which is preliminary data.</text>
</comment>
<evidence type="ECO:0000256" key="4">
    <source>
        <dbReference type="ARBA" id="ARBA00022679"/>
    </source>
</evidence>
<dbReference type="Pfam" id="PF00109">
    <property type="entry name" value="ketoacyl-synt"/>
    <property type="match status" value="1"/>
</dbReference>
<feature type="domain" description="Carrier" evidence="5">
    <location>
        <begin position="643"/>
        <end position="718"/>
    </location>
</feature>
<dbReference type="Pfam" id="PF00550">
    <property type="entry name" value="PP-binding"/>
    <property type="match status" value="1"/>
</dbReference>
<dbReference type="PANTHER" id="PTHR43775:SF37">
    <property type="entry name" value="SI:DKEY-61P9.11"/>
    <property type="match status" value="1"/>
</dbReference>
<sequence>MLDLNLLDCDNEQVEFEKFSSKDIAIIGVSSYLPMAKDKLEFWENLLNGKDSIQSFPKNRMEDIYPFLQKNKQLESTIEFYEGAYLQHIDKFDFEFFGISPKEASLMDPNQRLFLQTAWKTLEDSGYGGDKLKGSRTGVYLGYNADAFVDYKKIIAAVEPDSISMAIPGNLSSVIASRISYLLDFKGPAMCIDTACSSSLVALHVACHAIWNGDCDQALIGSVNVNILPFDKKFKIGIESFDGRARTFDQQSDGTGAGEGSIALLIKPLSRAVQDRDQIYALIKGSAMNQDGSSIGITAPNVLAQEDVIVKALQDADVHPETITYIEAHGTGTKLGDPIEIDGITRAFQRFTNKKQFCAIGSVKTNIGHLDNAAGIAGLLKTILSLQHSTIPPMLHFHEANEKIDFISSPVYVNKKTNKWEKQDHPRRAGVSSFGMSGTNCHVILEEAPQRIMTTEELQSESFHIFTISAKSKSSLLNLIEQYVKFVEAEHVNYINIYDLCYTANTGRGHYSYRIAMLIDSLEDLKQKLYELLNGQWANLENQDIYYNNVTSLIEIQENQLTSSLIQMEREQIVHICKDYMLGKIINWELLYENGNKVSLPTYCFDQRRCWLEVSKFHFKKSINAKKDDKQAKQIKLIGRKTNEYTKVEEIVAGAWGEVLGFKELKLDVPFYELGGDSILALNIVNLISQQSKVTVGVSELLKYETIQELAAYIENLIEGELYVERLVPISENTVALTPSQNRLYVLYKVDPQDLSYNMPICLEINGILEFDRLKAAIKQVIKRHGSLRTTIEFKNNEAFQTVHHHLESHFAHFKIQDEDIEEVTKLFVRPFTLNKGPLIRLGIASNDKGKQWLLLDMHHIISDGISYGLFIKELLQIYKGEILPIPPVQYKDYSLWKNAMIFSEKYALEKKYWLNMFSGDIPVLNLPTDFDRPSYKTTKGDFFQIALIPELKNKIHQFAVNSNTTLYHILFSCYQILISKITGQQDIIVGTLTEGRSHPEVQNLIGMFVNTLAIRSFPKNTMTFTQFLLETKHNLLEAFQHQNYPFDELVKELNLRDTSRNPLFDTFFIFQNIAFPLLENEEFQFTPHFLETKTSKFDLSLQAMENENSINLRLDYCTDIFKETTIAKFANYYVEILEACMEQPDTKIREINLKSIESIIVINSGEVEDFSFDF</sequence>
<dbReference type="RefSeq" id="WP_160648027.1">
    <property type="nucleotide sequence ID" value="NZ_SIJB01000066.1"/>
</dbReference>
<dbReference type="OrthoDB" id="9765680at2"/>
<dbReference type="SUPFAM" id="SSF52777">
    <property type="entry name" value="CoA-dependent acyltransferases"/>
    <property type="match status" value="2"/>
</dbReference>
<feature type="domain" description="Ketosynthase family 3 (KS3)" evidence="6">
    <location>
        <begin position="21"/>
        <end position="447"/>
    </location>
</feature>
<dbReference type="InterPro" id="IPR001242">
    <property type="entry name" value="Condensation_dom"/>
</dbReference>
<dbReference type="InterPro" id="IPR020841">
    <property type="entry name" value="PKS_Beta-ketoAc_synthase_dom"/>
</dbReference>
<accession>A0A6N9Q8F8</accession>
<keyword evidence="3" id="KW-0597">Phosphoprotein</keyword>
<dbReference type="PROSITE" id="PS00606">
    <property type="entry name" value="KS3_1"/>
    <property type="match status" value="1"/>
</dbReference>
<dbReference type="Pfam" id="PF02801">
    <property type="entry name" value="Ketoacyl-synt_C"/>
    <property type="match status" value="1"/>
</dbReference>
<dbReference type="GO" id="GO:0004315">
    <property type="term" value="F:3-oxoacyl-[acyl-carrier-protein] synthase activity"/>
    <property type="evidence" value="ECO:0007669"/>
    <property type="project" value="InterPro"/>
</dbReference>
<dbReference type="GO" id="GO:0031177">
    <property type="term" value="F:phosphopantetheine binding"/>
    <property type="evidence" value="ECO:0007669"/>
    <property type="project" value="InterPro"/>
</dbReference>
<dbReference type="SMART" id="SM00825">
    <property type="entry name" value="PKS_KS"/>
    <property type="match status" value="1"/>
</dbReference>
<dbReference type="Gene3D" id="3.30.559.10">
    <property type="entry name" value="Chloramphenicol acetyltransferase-like domain"/>
    <property type="match status" value="1"/>
</dbReference>
<proteinExistence type="predicted"/>
<dbReference type="InterPro" id="IPR020806">
    <property type="entry name" value="PKS_PP-bd"/>
</dbReference>
<dbReference type="Pfam" id="PF22621">
    <property type="entry name" value="CurL-like_PKS_C"/>
    <property type="match status" value="1"/>
</dbReference>